<name>A0A1W5C9B0_ANOGA</name>
<comment type="caution">
    <text evidence="2">The sequence shown here is derived from an EMBL/GenBank/DDBJ whole genome shotgun (WGS) entry which is preliminary data.</text>
</comment>
<dbReference type="EMBL" id="AAAB01008963">
    <property type="protein sequence ID" value="EAU76412.2"/>
    <property type="molecule type" value="Genomic_DNA"/>
</dbReference>
<dbReference type="VEuPathDB" id="VectorBase:AGAMI1_012671"/>
<protein>
    <submittedName>
        <fullName evidence="2">AGAP000839-PA</fullName>
    </submittedName>
</protein>
<dbReference type="PROSITE" id="PS51257">
    <property type="entry name" value="PROKAR_LIPOPROTEIN"/>
    <property type="match status" value="1"/>
</dbReference>
<reference evidence="2" key="5">
    <citation type="submission" date="2011-05" db="EMBL/GenBank/DDBJ databases">
        <authorList>
            <consortium name="VectorBase"/>
        </authorList>
    </citation>
    <scope>NUCLEOTIDE SEQUENCE</scope>
    <source>
        <strain evidence="2">PEST</strain>
    </source>
</reference>
<reference evidence="2" key="2">
    <citation type="submission" date="2002-03" db="EMBL/GenBank/DDBJ databases">
        <authorList>
            <consortium name="The Anopheles Genome Sequencing Consortium"/>
        </authorList>
    </citation>
    <scope>NUCLEOTIDE SEQUENCE</scope>
    <source>
        <strain evidence="2">PEST</strain>
    </source>
</reference>
<organism evidence="2">
    <name type="scientific">Anopheles gambiae</name>
    <name type="common">African malaria mosquito</name>
    <dbReference type="NCBI Taxonomy" id="7165"/>
    <lineage>
        <taxon>Eukaryota</taxon>
        <taxon>Metazoa</taxon>
        <taxon>Ecdysozoa</taxon>
        <taxon>Arthropoda</taxon>
        <taxon>Hexapoda</taxon>
        <taxon>Insecta</taxon>
        <taxon>Pterygota</taxon>
        <taxon>Neoptera</taxon>
        <taxon>Endopterygota</taxon>
        <taxon>Diptera</taxon>
        <taxon>Nematocera</taxon>
        <taxon>Culicoidea</taxon>
        <taxon>Culicidae</taxon>
        <taxon>Anophelinae</taxon>
        <taxon>Anopheles</taxon>
    </lineage>
</organism>
<proteinExistence type="predicted"/>
<dbReference type="STRING" id="7165.A0A1W5C9B0"/>
<reference evidence="2" key="3">
    <citation type="journal article" date="2004" name="Trends Parasitol.">
        <title>The Anopheles gambiae genome: an update.</title>
        <authorList>
            <person name="Mongin E."/>
            <person name="Louis C."/>
            <person name="Holt R.A."/>
            <person name="Birney E."/>
            <person name="Collins F.H."/>
        </authorList>
    </citation>
    <scope>NUCLEOTIDE SEQUENCE</scope>
    <source>
        <strain evidence="2">PEST</strain>
    </source>
</reference>
<dbReference type="PaxDb" id="7165-AGAP000839-PA"/>
<feature type="chain" id="PRO_5010725514" evidence="1">
    <location>
        <begin position="31"/>
        <end position="202"/>
    </location>
</feature>
<keyword evidence="1" id="KW-0732">Signal</keyword>
<evidence type="ECO:0000256" key="1">
    <source>
        <dbReference type="SAM" id="SignalP"/>
    </source>
</evidence>
<dbReference type="VEuPathDB" id="VectorBase:AGAP028655"/>
<gene>
    <name evidence="2" type="ORF">AgaP_AGAP000839</name>
</gene>
<reference evidence="2" key="1">
    <citation type="journal article" date="2002" name="Science">
        <title>The genome sequence of the malaria mosquito Anopheles gambiae.</title>
        <authorList>
            <person name="Holt R.A."/>
            <person name="Subramanian G.M."/>
            <person name="Halpern A."/>
            <person name="Sutton G.G."/>
            <person name="Charlab R."/>
            <person name="Nusskern D.R."/>
            <person name="Wincker P."/>
            <person name="Clark A.G."/>
            <person name="Ribeiro J.M."/>
            <person name="Wides R."/>
            <person name="Salzberg S.L."/>
            <person name="Loftus B."/>
            <person name="Yandell M."/>
            <person name="Majoros W.H."/>
            <person name="Rusch D.B."/>
            <person name="Lai Z."/>
            <person name="Kraft C.L."/>
            <person name="Abril J.F."/>
            <person name="Anthouard V."/>
            <person name="Arensburger P."/>
            <person name="Atkinson P.W."/>
            <person name="Baden H."/>
            <person name="de Berardinis V."/>
            <person name="Baldwin D."/>
            <person name="Benes V."/>
            <person name="Biedler J."/>
            <person name="Blass C."/>
            <person name="Bolanos R."/>
            <person name="Boscus D."/>
            <person name="Barnstead M."/>
            <person name="Cai S."/>
            <person name="Center A."/>
            <person name="Chaturverdi K."/>
            <person name="Christophides G.K."/>
            <person name="Chrystal M.A."/>
            <person name="Clamp M."/>
            <person name="Cravchik A."/>
            <person name="Curwen V."/>
            <person name="Dana A."/>
            <person name="Delcher A."/>
            <person name="Dew I."/>
            <person name="Evans C.A."/>
            <person name="Flanigan M."/>
            <person name="Grundschober-Freimoser A."/>
            <person name="Friedli L."/>
            <person name="Gu Z."/>
            <person name="Guan P."/>
            <person name="Guigo R."/>
            <person name="Hillenmeyer M.E."/>
            <person name="Hladun S.L."/>
            <person name="Hogan J.R."/>
            <person name="Hong Y.S."/>
            <person name="Hoover J."/>
            <person name="Jaillon O."/>
            <person name="Ke Z."/>
            <person name="Kodira C."/>
            <person name="Kokoza E."/>
            <person name="Koutsos A."/>
            <person name="Letunic I."/>
            <person name="Levitsky A."/>
            <person name="Liang Y."/>
            <person name="Lin J.J."/>
            <person name="Lobo N.F."/>
            <person name="Lopez J.R."/>
            <person name="Malek J.A."/>
            <person name="McIntosh T.C."/>
            <person name="Meister S."/>
            <person name="Miller J."/>
            <person name="Mobarry C."/>
            <person name="Mongin E."/>
            <person name="Murphy S.D."/>
            <person name="O'Brochta D.A."/>
            <person name="Pfannkoch C."/>
            <person name="Qi R."/>
            <person name="Regier M.A."/>
            <person name="Remington K."/>
            <person name="Shao H."/>
            <person name="Sharakhova M.V."/>
            <person name="Sitter C.D."/>
            <person name="Shetty J."/>
            <person name="Smith T.J."/>
            <person name="Strong R."/>
            <person name="Sun J."/>
            <person name="Thomasova D."/>
            <person name="Ton L.Q."/>
            <person name="Topalis P."/>
            <person name="Tu Z."/>
            <person name="Unger M.F."/>
            <person name="Walenz B."/>
            <person name="Wang A."/>
            <person name="Wang J."/>
            <person name="Wang M."/>
            <person name="Wang X."/>
            <person name="Woodford K.J."/>
            <person name="Wortman J.R."/>
            <person name="Wu M."/>
            <person name="Yao A."/>
            <person name="Zdobnov E.M."/>
            <person name="Zhang H."/>
            <person name="Zhao Q."/>
            <person name="Zhao S."/>
            <person name="Zhu S.C."/>
            <person name="Zhimulev I."/>
            <person name="Coluzzi M."/>
            <person name="della Torre A."/>
            <person name="Roth C.W."/>
            <person name="Louis C."/>
            <person name="Kalush F."/>
            <person name="Mural R.J."/>
            <person name="Myers E.W."/>
            <person name="Adams M.D."/>
            <person name="Smith H.O."/>
            <person name="Broder S."/>
            <person name="Gardner M.J."/>
            <person name="Fraser C.M."/>
            <person name="Birney E."/>
            <person name="Bork P."/>
            <person name="Brey P.T."/>
            <person name="Venter J.C."/>
            <person name="Weissenbach J."/>
            <person name="Kafatos F.C."/>
            <person name="Collins F.H."/>
            <person name="Hoffman S.L."/>
        </authorList>
    </citation>
    <scope>NUCLEOTIDE SEQUENCE [LARGE SCALE GENOMIC DNA]</scope>
    <source>
        <strain evidence="2">PEST</strain>
    </source>
</reference>
<reference evidence="2" key="4">
    <citation type="journal article" date="2007" name="Genome Biol.">
        <title>Update of the Anopheles gambiae PEST genome assembly.</title>
        <authorList>
            <person name="Sharakhova M.V."/>
            <person name="Hammond M.P."/>
            <person name="Lobo N.F."/>
            <person name="Krzywinski J."/>
            <person name="Unger M.F."/>
            <person name="Hillenmeyer M.E."/>
            <person name="Bruggner R.V."/>
            <person name="Birney E."/>
            <person name="Collins F.H."/>
        </authorList>
    </citation>
    <scope>NUCLEOTIDE SEQUENCE</scope>
    <source>
        <strain evidence="2">PEST</strain>
    </source>
</reference>
<sequence length="202" mass="22331">MVPHRWCRRASIFCSVFVMLSCVCFPPVHTIIVPVVNTTISPNATASRLPQPRAAEQPQSAAVAYQLPCSAEKPFVFERSSKGLQLYLLDGTGLYRIEDGDSSGGMVKSLISTLPKRYVEARKLQVLDIKLGDSDHLLFVVTTDQWHNVFLADLDPAIGATSAQPIQRIKYSGNFSKAHLLECNDSIYMVTIVTYANTGKIR</sequence>
<accession>A0A1W5C9B0</accession>
<evidence type="ECO:0000313" key="2">
    <source>
        <dbReference type="EMBL" id="EAU76412.2"/>
    </source>
</evidence>
<feature type="signal peptide" evidence="1">
    <location>
        <begin position="1"/>
        <end position="30"/>
    </location>
</feature>
<dbReference type="AlphaFoldDB" id="A0A1W5C9B0"/>